<keyword evidence="2" id="KW-1185">Reference proteome</keyword>
<proteinExistence type="predicted"/>
<feature type="non-terminal residue" evidence="1">
    <location>
        <position position="255"/>
    </location>
</feature>
<evidence type="ECO:0000313" key="1">
    <source>
        <dbReference type="EMBL" id="KAF2016783.1"/>
    </source>
</evidence>
<reference evidence="1" key="1">
    <citation type="journal article" date="2020" name="Stud. Mycol.">
        <title>101 Dothideomycetes genomes: a test case for predicting lifestyles and emergence of pathogens.</title>
        <authorList>
            <person name="Haridas S."/>
            <person name="Albert R."/>
            <person name="Binder M."/>
            <person name="Bloem J."/>
            <person name="Labutti K."/>
            <person name="Salamov A."/>
            <person name="Andreopoulos B."/>
            <person name="Baker S."/>
            <person name="Barry K."/>
            <person name="Bills G."/>
            <person name="Bluhm B."/>
            <person name="Cannon C."/>
            <person name="Castanera R."/>
            <person name="Culley D."/>
            <person name="Daum C."/>
            <person name="Ezra D."/>
            <person name="Gonzalez J."/>
            <person name="Henrissat B."/>
            <person name="Kuo A."/>
            <person name="Liang C."/>
            <person name="Lipzen A."/>
            <person name="Lutzoni F."/>
            <person name="Magnuson J."/>
            <person name="Mondo S."/>
            <person name="Nolan M."/>
            <person name="Ohm R."/>
            <person name="Pangilinan J."/>
            <person name="Park H.-J."/>
            <person name="Ramirez L."/>
            <person name="Alfaro M."/>
            <person name="Sun H."/>
            <person name="Tritt A."/>
            <person name="Yoshinaga Y."/>
            <person name="Zwiers L.-H."/>
            <person name="Turgeon B."/>
            <person name="Goodwin S."/>
            <person name="Spatafora J."/>
            <person name="Crous P."/>
            <person name="Grigoriev I."/>
        </authorList>
    </citation>
    <scope>NUCLEOTIDE SEQUENCE</scope>
    <source>
        <strain evidence="1">CBS 175.79</strain>
    </source>
</reference>
<sequence length="255" mass="28018">LLTLAVVAPVTALPLSLRQEHCSTTWSYRPGSGRDYAPPGNYRAFNLNNCEAQLSFNKDQYVSIQWAFEATYADGSRAEHKPFRDFDTFGVSDTFYPYLGNNFITRYPGSSAFTAVHEFVNVCKGGQSPVSWRFYTTASSCFTSPRISAVGGVSRPTKVASVSLRRVNDAGDFRVSWSPVSGATAYSVIVQYPTGTDEIGRPYLNVRGARIQGTTTEIPTTDRRKDVSRDVIVHAVDSAGVWSLTKDVPSVIASW</sequence>
<name>A0A6A5XUZ7_9PLEO</name>
<organism evidence="1 2">
    <name type="scientific">Aaosphaeria arxii CBS 175.79</name>
    <dbReference type="NCBI Taxonomy" id="1450172"/>
    <lineage>
        <taxon>Eukaryota</taxon>
        <taxon>Fungi</taxon>
        <taxon>Dikarya</taxon>
        <taxon>Ascomycota</taxon>
        <taxon>Pezizomycotina</taxon>
        <taxon>Dothideomycetes</taxon>
        <taxon>Pleosporomycetidae</taxon>
        <taxon>Pleosporales</taxon>
        <taxon>Pleosporales incertae sedis</taxon>
        <taxon>Aaosphaeria</taxon>
    </lineage>
</organism>
<dbReference type="Proteomes" id="UP000799778">
    <property type="component" value="Unassembled WGS sequence"/>
</dbReference>
<feature type="non-terminal residue" evidence="1">
    <location>
        <position position="1"/>
    </location>
</feature>
<dbReference type="EMBL" id="ML978069">
    <property type="protein sequence ID" value="KAF2016783.1"/>
    <property type="molecule type" value="Genomic_DNA"/>
</dbReference>
<dbReference type="RefSeq" id="XP_033385122.1">
    <property type="nucleotide sequence ID" value="XM_033522889.1"/>
</dbReference>
<dbReference type="AlphaFoldDB" id="A0A6A5XUZ7"/>
<gene>
    <name evidence="1" type="ORF">BU24DRAFT_317005</name>
</gene>
<accession>A0A6A5XUZ7</accession>
<protein>
    <submittedName>
        <fullName evidence="1">Uncharacterized protein</fullName>
    </submittedName>
</protein>
<dbReference type="GeneID" id="54280286"/>
<dbReference type="OrthoDB" id="3523203at2759"/>
<evidence type="ECO:0000313" key="2">
    <source>
        <dbReference type="Proteomes" id="UP000799778"/>
    </source>
</evidence>